<evidence type="ECO:0000259" key="3">
    <source>
        <dbReference type="Pfam" id="PF13359"/>
    </source>
</evidence>
<name>A0ABN8QPP6_9CNID</name>
<evidence type="ECO:0000256" key="2">
    <source>
        <dbReference type="ARBA" id="ARBA00022723"/>
    </source>
</evidence>
<comment type="cofactor">
    <cofactor evidence="1">
        <name>a divalent metal cation</name>
        <dbReference type="ChEBI" id="CHEBI:60240"/>
    </cofactor>
</comment>
<keyword evidence="2" id="KW-0479">Metal-binding</keyword>
<proteinExistence type="predicted"/>
<organism evidence="4 5">
    <name type="scientific">Porites evermanni</name>
    <dbReference type="NCBI Taxonomy" id="104178"/>
    <lineage>
        <taxon>Eukaryota</taxon>
        <taxon>Metazoa</taxon>
        <taxon>Cnidaria</taxon>
        <taxon>Anthozoa</taxon>
        <taxon>Hexacorallia</taxon>
        <taxon>Scleractinia</taxon>
        <taxon>Fungiina</taxon>
        <taxon>Poritidae</taxon>
        <taxon>Porites</taxon>
    </lineage>
</organism>
<keyword evidence="5" id="KW-1185">Reference proteome</keyword>
<dbReference type="PANTHER" id="PTHR34615:SF1">
    <property type="entry name" value="PX DOMAIN-CONTAINING PROTEIN"/>
    <property type="match status" value="1"/>
</dbReference>
<dbReference type="EMBL" id="CALNXI010001349">
    <property type="protein sequence ID" value="CAH3165872.1"/>
    <property type="molecule type" value="Genomic_DNA"/>
</dbReference>
<dbReference type="Pfam" id="PF13359">
    <property type="entry name" value="DDE_Tnp_4"/>
    <property type="match status" value="1"/>
</dbReference>
<feature type="non-terminal residue" evidence="4">
    <location>
        <position position="1"/>
    </location>
</feature>
<evidence type="ECO:0000313" key="4">
    <source>
        <dbReference type="EMBL" id="CAH3165872.1"/>
    </source>
</evidence>
<reference evidence="4 5" key="1">
    <citation type="submission" date="2022-05" db="EMBL/GenBank/DDBJ databases">
        <authorList>
            <consortium name="Genoscope - CEA"/>
            <person name="William W."/>
        </authorList>
    </citation>
    <scope>NUCLEOTIDE SEQUENCE [LARGE SCALE GENOMIC DNA]</scope>
</reference>
<dbReference type="InterPro" id="IPR027806">
    <property type="entry name" value="HARBI1_dom"/>
</dbReference>
<gene>
    <name evidence="4" type="ORF">PEVE_00005469</name>
</gene>
<evidence type="ECO:0000256" key="1">
    <source>
        <dbReference type="ARBA" id="ARBA00001968"/>
    </source>
</evidence>
<feature type="domain" description="DDE Tnp4" evidence="3">
    <location>
        <begin position="138"/>
        <end position="296"/>
    </location>
</feature>
<accession>A0ABN8QPP6</accession>
<sequence length="322" mass="36850">DFPYWKYDRFDLDELGNDQCKAEFRFYKNDIFKLAEYLQLPDEIVAYNGLVVGSIPALCIYLKRFTYPCRYGDMVSHFARPVPELCIITNHMIDWIYNRWHHLLSRYNHDLLSPANLMLYADAIYRSGAALENCWGFIDGTVRPVCRPEENQRAIYNGHKRVHSVKFQSVALPNGMVGHLYGPVEGRRHDSGMLASSGLLQDLQRFSNSPVTGLPMCVYGDPAYPLRAHLQGPYKGAVLTLHQQEFNKSMSSARVSVEWVFNDIINCFKFLDFKKNLKVGLSAVGKMYIVCALMQNAHTILYGSVTSEYFGINPPALDDYFI</sequence>
<comment type="caution">
    <text evidence="4">The sequence shown here is derived from an EMBL/GenBank/DDBJ whole genome shotgun (WGS) entry which is preliminary data.</text>
</comment>
<dbReference type="PANTHER" id="PTHR34615">
    <property type="entry name" value="PX DOMAIN-CONTAINING PROTEIN"/>
    <property type="match status" value="1"/>
</dbReference>
<protein>
    <recommendedName>
        <fullName evidence="3">DDE Tnp4 domain-containing protein</fullName>
    </recommendedName>
</protein>
<evidence type="ECO:0000313" key="5">
    <source>
        <dbReference type="Proteomes" id="UP001159427"/>
    </source>
</evidence>
<dbReference type="Proteomes" id="UP001159427">
    <property type="component" value="Unassembled WGS sequence"/>
</dbReference>